<dbReference type="STRING" id="282301.A0A267GRM9"/>
<dbReference type="Proteomes" id="UP000215902">
    <property type="component" value="Unassembled WGS sequence"/>
</dbReference>
<name>A0A267GRM9_9PLAT</name>
<comment type="caution">
    <text evidence="6">The sequence shown here is derived from an EMBL/GenBank/DDBJ whole genome shotgun (WGS) entry which is preliminary data.</text>
</comment>
<evidence type="ECO:0000256" key="4">
    <source>
        <dbReference type="SAM" id="Coils"/>
    </source>
</evidence>
<evidence type="ECO:0000256" key="1">
    <source>
        <dbReference type="ARBA" id="ARBA00022771"/>
    </source>
</evidence>
<dbReference type="GO" id="GO:0008270">
    <property type="term" value="F:zinc ion binding"/>
    <property type="evidence" value="ECO:0007669"/>
    <property type="project" value="UniProtKB-KW"/>
</dbReference>
<keyword evidence="4" id="KW-0175">Coiled coil</keyword>
<keyword evidence="1 3" id="KW-0479">Metal-binding</keyword>
<dbReference type="PANTHER" id="PTHR24103">
    <property type="entry name" value="E3 UBIQUITIN-PROTEIN LIGASE TRIM"/>
    <property type="match status" value="1"/>
</dbReference>
<dbReference type="EMBL" id="NIVC01000210">
    <property type="protein sequence ID" value="PAA87949.1"/>
    <property type="molecule type" value="Genomic_DNA"/>
</dbReference>
<keyword evidence="1 3" id="KW-0863">Zinc-finger</keyword>
<dbReference type="Gene3D" id="3.30.40.10">
    <property type="entry name" value="Zinc/RING finger domain, C3HC4 (zinc finger)"/>
    <property type="match status" value="1"/>
</dbReference>
<evidence type="ECO:0000256" key="3">
    <source>
        <dbReference type="PROSITE-ProRule" id="PRU00175"/>
    </source>
</evidence>
<keyword evidence="7" id="KW-1185">Reference proteome</keyword>
<dbReference type="PROSITE" id="PS50089">
    <property type="entry name" value="ZF_RING_2"/>
    <property type="match status" value="1"/>
</dbReference>
<feature type="domain" description="RING-type" evidence="5">
    <location>
        <begin position="11"/>
        <end position="53"/>
    </location>
</feature>
<feature type="coiled-coil region" evidence="4">
    <location>
        <begin position="150"/>
        <end position="177"/>
    </location>
</feature>
<proteinExistence type="predicted"/>
<evidence type="ECO:0000256" key="2">
    <source>
        <dbReference type="ARBA" id="ARBA00022833"/>
    </source>
</evidence>
<evidence type="ECO:0000259" key="5">
    <source>
        <dbReference type="PROSITE" id="PS50089"/>
    </source>
</evidence>
<dbReference type="InterPro" id="IPR050143">
    <property type="entry name" value="TRIM/RBCC"/>
</dbReference>
<dbReference type="AlphaFoldDB" id="A0A267GRM9"/>
<evidence type="ECO:0000313" key="6">
    <source>
        <dbReference type="EMBL" id="PAA87949.1"/>
    </source>
</evidence>
<protein>
    <recommendedName>
        <fullName evidence="5">RING-type domain-containing protein</fullName>
    </recommendedName>
</protein>
<gene>
    <name evidence="6" type="ORF">BOX15_Mlig033057g1</name>
</gene>
<reference evidence="6 7" key="1">
    <citation type="submission" date="2017-06" db="EMBL/GenBank/DDBJ databases">
        <title>A platform for efficient transgenesis in Macrostomum lignano, a flatworm model organism for stem cell research.</title>
        <authorList>
            <person name="Berezikov E."/>
        </authorList>
    </citation>
    <scope>NUCLEOTIDE SEQUENCE [LARGE SCALE GENOMIC DNA]</scope>
    <source>
        <strain evidence="6">DV1</strain>
        <tissue evidence="6">Whole organism</tissue>
    </source>
</reference>
<dbReference type="InterPro" id="IPR001841">
    <property type="entry name" value="Znf_RING"/>
</dbReference>
<accession>A0A267GRM9</accession>
<sequence length="316" mass="35183">MSSIEYEDLLCPVCKDIFTDPCFVCPNHHILCRECHKGLLETSPYTAKCPECREKLSTPKQDAIRAKLVQTFTTSATCQVREDETQCCNSVFVKCGHCNLNVCDLHFSEHRLKFKTECENLLESVENDATECERVSATLQPWKAQIASLIEFIDIEKERLEELLRATEQRLEQAAAGSSRRAEADGLRASIRSGQLQQAKAIADQLQAAATEAPKLDSQDFGLPPTDEQKNEIEAGKAKLETIIRTAAEICGAFSGSNEFHVPSYDSSSLSPAELSSPIYAEHLLQSEVVYNPMALNTDPHEFDADDYSAFLVRLD</sequence>
<dbReference type="OrthoDB" id="6156957at2759"/>
<dbReference type="InterPro" id="IPR013083">
    <property type="entry name" value="Znf_RING/FYVE/PHD"/>
</dbReference>
<organism evidence="6 7">
    <name type="scientific">Macrostomum lignano</name>
    <dbReference type="NCBI Taxonomy" id="282301"/>
    <lineage>
        <taxon>Eukaryota</taxon>
        <taxon>Metazoa</taxon>
        <taxon>Spiralia</taxon>
        <taxon>Lophotrochozoa</taxon>
        <taxon>Platyhelminthes</taxon>
        <taxon>Rhabditophora</taxon>
        <taxon>Macrostomorpha</taxon>
        <taxon>Macrostomida</taxon>
        <taxon>Macrostomidae</taxon>
        <taxon>Macrostomum</taxon>
    </lineage>
</organism>
<evidence type="ECO:0000313" key="7">
    <source>
        <dbReference type="Proteomes" id="UP000215902"/>
    </source>
</evidence>
<dbReference type="SUPFAM" id="SSF57850">
    <property type="entry name" value="RING/U-box"/>
    <property type="match status" value="1"/>
</dbReference>
<keyword evidence="2" id="KW-0862">Zinc</keyword>